<dbReference type="AlphaFoldDB" id="A0A1E7X4V1"/>
<dbReference type="InterPro" id="IPR000843">
    <property type="entry name" value="HTH_LacI"/>
</dbReference>
<dbReference type="Pfam" id="PF00356">
    <property type="entry name" value="LacI"/>
    <property type="match status" value="1"/>
</dbReference>
<gene>
    <name evidence="6" type="primary">ccpA_2</name>
    <name evidence="6" type="ORF">DUPY_11420</name>
</gene>
<dbReference type="Gene3D" id="3.40.50.2300">
    <property type="match status" value="2"/>
</dbReference>
<dbReference type="GO" id="GO:0003700">
    <property type="term" value="F:DNA-binding transcription factor activity"/>
    <property type="evidence" value="ECO:0007669"/>
    <property type="project" value="TreeGrafter"/>
</dbReference>
<dbReference type="PANTHER" id="PTHR30146">
    <property type="entry name" value="LACI-RELATED TRANSCRIPTIONAL REPRESSOR"/>
    <property type="match status" value="1"/>
</dbReference>
<dbReference type="CDD" id="cd01392">
    <property type="entry name" value="HTH_LacI"/>
    <property type="match status" value="1"/>
</dbReference>
<evidence type="ECO:0000313" key="7">
    <source>
        <dbReference type="Proteomes" id="UP000175989"/>
    </source>
</evidence>
<dbReference type="InterPro" id="IPR028082">
    <property type="entry name" value="Peripla_BP_I"/>
</dbReference>
<dbReference type="RefSeq" id="WP_070246877.1">
    <property type="nucleotide sequence ID" value="NZ_LROM01000059.1"/>
</dbReference>
<dbReference type="PRINTS" id="PR00036">
    <property type="entry name" value="HTHLACI"/>
</dbReference>
<evidence type="ECO:0000256" key="3">
    <source>
        <dbReference type="ARBA" id="ARBA00023163"/>
    </source>
</evidence>
<feature type="region of interest" description="Disordered" evidence="4">
    <location>
        <begin position="345"/>
        <end position="378"/>
    </location>
</feature>
<name>A0A1E7X4V1_9BURK</name>
<dbReference type="InterPro" id="IPR046335">
    <property type="entry name" value="LacI/GalR-like_sensor"/>
</dbReference>
<dbReference type="PATRIC" id="fig|762836.4.peg.1192"/>
<keyword evidence="2" id="KW-0238">DNA-binding</keyword>
<dbReference type="SMART" id="SM00354">
    <property type="entry name" value="HTH_LACI"/>
    <property type="match status" value="1"/>
</dbReference>
<keyword evidence="7" id="KW-1185">Reference proteome</keyword>
<accession>A0A1E7X4V1</accession>
<evidence type="ECO:0000313" key="6">
    <source>
        <dbReference type="EMBL" id="OFA07597.1"/>
    </source>
</evidence>
<evidence type="ECO:0000256" key="2">
    <source>
        <dbReference type="ARBA" id="ARBA00023125"/>
    </source>
</evidence>
<dbReference type="OrthoDB" id="269117at2"/>
<comment type="caution">
    <text evidence="6">The sequence shown here is derived from an EMBL/GenBank/DDBJ whole genome shotgun (WGS) entry which is preliminary data.</text>
</comment>
<dbReference type="Gene3D" id="1.10.260.40">
    <property type="entry name" value="lambda repressor-like DNA-binding domains"/>
    <property type="match status" value="1"/>
</dbReference>
<evidence type="ECO:0000256" key="1">
    <source>
        <dbReference type="ARBA" id="ARBA00023015"/>
    </source>
</evidence>
<dbReference type="SUPFAM" id="SSF53822">
    <property type="entry name" value="Periplasmic binding protein-like I"/>
    <property type="match status" value="1"/>
</dbReference>
<dbReference type="PROSITE" id="PS50932">
    <property type="entry name" value="HTH_LACI_2"/>
    <property type="match status" value="1"/>
</dbReference>
<evidence type="ECO:0000259" key="5">
    <source>
        <dbReference type="PROSITE" id="PS50932"/>
    </source>
</evidence>
<proteinExistence type="predicted"/>
<dbReference type="GO" id="GO:0000976">
    <property type="term" value="F:transcription cis-regulatory region binding"/>
    <property type="evidence" value="ECO:0007669"/>
    <property type="project" value="TreeGrafter"/>
</dbReference>
<sequence>MNKLAPEERSQPTMHDVARLAGVSPMTVSRVMNGKDTVHAKTRKKVADAAAALNYMPNQEARKLAGARPMRIGFLYSNPSAGYLSALLVGLLNQSSIHNMQLFVEKGDGQAHQLEQIERLIDNNLDGIILPPPLGDDPAILARLKNAGAPVVTVACGQPAADMNTVSSVSIDDYLAAYQMTRQLIDLGHHRIGFIAGDGNQVASARRQAGHQAALQEAGADMAPELTVPGLYTYRSGLEAAEALMALAERPTAIFASNDDMAAATVAVAHRLGLDVPGDLTVVGFDDTALATTIWPALTTVHQPITDMAGEAARLLQRQIRRQRDGEPSKPEHLLMNFSLIRRQSDAAPRVRPPAHFMPSQTPRPADAESAMTSPPSA</sequence>
<reference evidence="7" key="1">
    <citation type="journal article" date="2016" name="Front. Microbiol.">
        <title>Molecular Keys to the Janthinobacterium and Duganella spp. Interaction with the Plant Pathogen Fusarium graminearum.</title>
        <authorList>
            <person name="Haack F.S."/>
            <person name="Poehlein A."/>
            <person name="Kroger C."/>
            <person name="Voigt C.A."/>
            <person name="Piepenbring M."/>
            <person name="Bode H.B."/>
            <person name="Daniel R."/>
            <person name="Schafer W."/>
            <person name="Streit W.R."/>
        </authorList>
    </citation>
    <scope>NUCLEOTIDE SEQUENCE [LARGE SCALE GENOMIC DNA]</scope>
    <source>
        <strain evidence="7">T54</strain>
    </source>
</reference>
<dbReference type="PANTHER" id="PTHR30146:SF153">
    <property type="entry name" value="LACTOSE OPERON REPRESSOR"/>
    <property type="match status" value="1"/>
</dbReference>
<protein>
    <submittedName>
        <fullName evidence="6">Catabolite control protein A</fullName>
    </submittedName>
</protein>
<dbReference type="InterPro" id="IPR010982">
    <property type="entry name" value="Lambda_DNA-bd_dom_sf"/>
</dbReference>
<organism evidence="6 7">
    <name type="scientific">Duganella phyllosphaerae</name>
    <dbReference type="NCBI Taxonomy" id="762836"/>
    <lineage>
        <taxon>Bacteria</taxon>
        <taxon>Pseudomonadati</taxon>
        <taxon>Pseudomonadota</taxon>
        <taxon>Betaproteobacteria</taxon>
        <taxon>Burkholderiales</taxon>
        <taxon>Oxalobacteraceae</taxon>
        <taxon>Telluria group</taxon>
        <taxon>Duganella</taxon>
    </lineage>
</organism>
<dbReference type="PROSITE" id="PS00356">
    <property type="entry name" value="HTH_LACI_1"/>
    <property type="match status" value="1"/>
</dbReference>
<dbReference type="EMBL" id="LROM01000059">
    <property type="protein sequence ID" value="OFA07597.1"/>
    <property type="molecule type" value="Genomic_DNA"/>
</dbReference>
<dbReference type="CDD" id="cd01545">
    <property type="entry name" value="PBP1_SalR"/>
    <property type="match status" value="1"/>
</dbReference>
<keyword evidence="1" id="KW-0805">Transcription regulation</keyword>
<feature type="domain" description="HTH lacI-type" evidence="5">
    <location>
        <begin position="12"/>
        <end position="66"/>
    </location>
</feature>
<keyword evidence="3" id="KW-0804">Transcription</keyword>
<dbReference type="SUPFAM" id="SSF47413">
    <property type="entry name" value="lambda repressor-like DNA-binding domains"/>
    <property type="match status" value="1"/>
</dbReference>
<dbReference type="Proteomes" id="UP000175989">
    <property type="component" value="Unassembled WGS sequence"/>
</dbReference>
<evidence type="ECO:0000256" key="4">
    <source>
        <dbReference type="SAM" id="MobiDB-lite"/>
    </source>
</evidence>
<dbReference type="Pfam" id="PF13377">
    <property type="entry name" value="Peripla_BP_3"/>
    <property type="match status" value="1"/>
</dbReference>